<evidence type="ECO:0000256" key="2">
    <source>
        <dbReference type="ARBA" id="ARBA00009539"/>
    </source>
</evidence>
<evidence type="ECO:0000256" key="3">
    <source>
        <dbReference type="ARBA" id="ARBA00012856"/>
    </source>
</evidence>
<dbReference type="PROSITE" id="PS51330">
    <property type="entry name" value="DHFR_2"/>
    <property type="match status" value="1"/>
</dbReference>
<protein>
    <recommendedName>
        <fullName evidence="3">dihydrofolate reductase</fullName>
        <ecNumber evidence="3">1.5.1.3</ecNumber>
    </recommendedName>
</protein>
<reference evidence="11 12" key="1">
    <citation type="submission" date="2024-03" db="EMBL/GenBank/DDBJ databases">
        <title>Adaptation during the transition from Ophiocordyceps entomopathogen to insect associate is accompanied by gene loss and intensified selection.</title>
        <authorList>
            <person name="Ward C.M."/>
            <person name="Onetto C.A."/>
            <person name="Borneman A.R."/>
        </authorList>
    </citation>
    <scope>NUCLEOTIDE SEQUENCE [LARGE SCALE GENOMIC DNA]</scope>
    <source>
        <strain evidence="11">AWRI1</strain>
        <tissue evidence="11">Single Adult Female</tissue>
    </source>
</reference>
<dbReference type="EMBL" id="JBBCAQ010000003">
    <property type="protein sequence ID" value="KAK7604855.1"/>
    <property type="molecule type" value="Genomic_DNA"/>
</dbReference>
<accession>A0AAN9TXL1</accession>
<dbReference type="Proteomes" id="UP001367676">
    <property type="component" value="Unassembled WGS sequence"/>
</dbReference>
<dbReference type="PROSITE" id="PS00075">
    <property type="entry name" value="DHFR_1"/>
    <property type="match status" value="1"/>
</dbReference>
<dbReference type="GO" id="GO:0004146">
    <property type="term" value="F:dihydrofolate reductase activity"/>
    <property type="evidence" value="ECO:0007669"/>
    <property type="project" value="UniProtKB-EC"/>
</dbReference>
<evidence type="ECO:0000313" key="12">
    <source>
        <dbReference type="Proteomes" id="UP001367676"/>
    </source>
</evidence>
<evidence type="ECO:0000256" key="1">
    <source>
        <dbReference type="ARBA" id="ARBA00004903"/>
    </source>
</evidence>
<dbReference type="GO" id="GO:0046452">
    <property type="term" value="P:dihydrofolate metabolic process"/>
    <property type="evidence" value="ECO:0007669"/>
    <property type="project" value="TreeGrafter"/>
</dbReference>
<name>A0AAN9TXL1_9HEMI</name>
<dbReference type="Gene3D" id="3.40.430.10">
    <property type="entry name" value="Dihydrofolate Reductase, subunit A"/>
    <property type="match status" value="1"/>
</dbReference>
<comment type="pathway">
    <text evidence="1">Cofactor biosynthesis; tetrahydrofolate biosynthesis; 5,6,7,8-tetrahydrofolate from 7,8-dihydrofolate: step 1/1.</text>
</comment>
<dbReference type="AlphaFoldDB" id="A0AAN9TXL1"/>
<dbReference type="InterPro" id="IPR012259">
    <property type="entry name" value="DHFR"/>
</dbReference>
<keyword evidence="5" id="KW-0521">NADP</keyword>
<gene>
    <name evidence="11" type="ORF">V9T40_006041</name>
</gene>
<dbReference type="PANTHER" id="PTHR48069">
    <property type="entry name" value="DIHYDROFOLATE REDUCTASE"/>
    <property type="match status" value="1"/>
</dbReference>
<comment type="caution">
    <text evidence="11">The sequence shown here is derived from an EMBL/GenBank/DDBJ whole genome shotgun (WGS) entry which is preliminary data.</text>
</comment>
<sequence>MKPVNLITAICENNGIGIKGDLPWRLKNEMAYFTRMTSQTKNPELQNAVLMGRKTWDSVPPKYKPFSNRINAVVSKHKTDFPDGILVYKSVAEAIKNIQSNDNVESIWIIGGYGAYKEALDKKLCDKLFITRILQEFECDAFFPEFSLNDYILIQEADISSEVQEEKGIRYEFKVYQKK</sequence>
<proteinExistence type="inferred from homology"/>
<dbReference type="GO" id="GO:0050661">
    <property type="term" value="F:NADP binding"/>
    <property type="evidence" value="ECO:0007669"/>
    <property type="project" value="InterPro"/>
</dbReference>
<dbReference type="Pfam" id="PF00186">
    <property type="entry name" value="DHFR_1"/>
    <property type="match status" value="1"/>
</dbReference>
<dbReference type="SUPFAM" id="SSF53597">
    <property type="entry name" value="Dihydrofolate reductase-like"/>
    <property type="match status" value="1"/>
</dbReference>
<evidence type="ECO:0000313" key="11">
    <source>
        <dbReference type="EMBL" id="KAK7604855.1"/>
    </source>
</evidence>
<evidence type="ECO:0000256" key="5">
    <source>
        <dbReference type="ARBA" id="ARBA00022857"/>
    </source>
</evidence>
<dbReference type="GO" id="GO:0046654">
    <property type="term" value="P:tetrahydrofolate biosynthetic process"/>
    <property type="evidence" value="ECO:0007669"/>
    <property type="project" value="InterPro"/>
</dbReference>
<organism evidence="11 12">
    <name type="scientific">Parthenolecanium corni</name>
    <dbReference type="NCBI Taxonomy" id="536013"/>
    <lineage>
        <taxon>Eukaryota</taxon>
        <taxon>Metazoa</taxon>
        <taxon>Ecdysozoa</taxon>
        <taxon>Arthropoda</taxon>
        <taxon>Hexapoda</taxon>
        <taxon>Insecta</taxon>
        <taxon>Pterygota</taxon>
        <taxon>Neoptera</taxon>
        <taxon>Paraneoptera</taxon>
        <taxon>Hemiptera</taxon>
        <taxon>Sternorrhyncha</taxon>
        <taxon>Coccoidea</taxon>
        <taxon>Coccidae</taxon>
        <taxon>Parthenolecanium</taxon>
    </lineage>
</organism>
<dbReference type="InterPro" id="IPR024072">
    <property type="entry name" value="DHFR-like_dom_sf"/>
</dbReference>
<evidence type="ECO:0000256" key="4">
    <source>
        <dbReference type="ARBA" id="ARBA00022563"/>
    </source>
</evidence>
<evidence type="ECO:0000256" key="6">
    <source>
        <dbReference type="ARBA" id="ARBA00023002"/>
    </source>
</evidence>
<feature type="domain" description="DHFR" evidence="10">
    <location>
        <begin position="3"/>
        <end position="178"/>
    </location>
</feature>
<comment type="catalytic activity">
    <reaction evidence="8">
        <text>(6S)-5,6,7,8-tetrahydrofolate + NADP(+) = 7,8-dihydrofolate + NADPH + H(+)</text>
        <dbReference type="Rhea" id="RHEA:15009"/>
        <dbReference type="ChEBI" id="CHEBI:15378"/>
        <dbReference type="ChEBI" id="CHEBI:57451"/>
        <dbReference type="ChEBI" id="CHEBI:57453"/>
        <dbReference type="ChEBI" id="CHEBI:57783"/>
        <dbReference type="ChEBI" id="CHEBI:58349"/>
        <dbReference type="EC" id="1.5.1.3"/>
    </reaction>
</comment>
<evidence type="ECO:0000256" key="9">
    <source>
        <dbReference type="RuleBase" id="RU004474"/>
    </source>
</evidence>
<evidence type="ECO:0000256" key="8">
    <source>
        <dbReference type="ARBA" id="ARBA00048873"/>
    </source>
</evidence>
<dbReference type="GO" id="GO:0005739">
    <property type="term" value="C:mitochondrion"/>
    <property type="evidence" value="ECO:0007669"/>
    <property type="project" value="TreeGrafter"/>
</dbReference>
<keyword evidence="4" id="KW-0554">One-carbon metabolism</keyword>
<dbReference type="GO" id="GO:0006730">
    <property type="term" value="P:one-carbon metabolic process"/>
    <property type="evidence" value="ECO:0007669"/>
    <property type="project" value="UniProtKB-KW"/>
</dbReference>
<evidence type="ECO:0000256" key="7">
    <source>
        <dbReference type="ARBA" id="ARBA00025067"/>
    </source>
</evidence>
<comment type="function">
    <text evidence="7">Key enzyme in folate metabolism. Catalyzes an essential reaction for de novo glycine and purine synthesis, and for DNA precursor synthesis.</text>
</comment>
<dbReference type="GO" id="GO:0046655">
    <property type="term" value="P:folic acid metabolic process"/>
    <property type="evidence" value="ECO:0007669"/>
    <property type="project" value="TreeGrafter"/>
</dbReference>
<keyword evidence="12" id="KW-1185">Reference proteome</keyword>
<dbReference type="FunFam" id="3.40.430.10:FF:000002">
    <property type="entry name" value="Dihydrofolate reductase"/>
    <property type="match status" value="1"/>
</dbReference>
<comment type="similarity">
    <text evidence="2 9">Belongs to the dihydrofolate reductase family.</text>
</comment>
<dbReference type="PRINTS" id="PR00070">
    <property type="entry name" value="DHFR"/>
</dbReference>
<dbReference type="PANTHER" id="PTHR48069:SF3">
    <property type="entry name" value="DIHYDROFOLATE REDUCTASE"/>
    <property type="match status" value="1"/>
</dbReference>
<dbReference type="InterPro" id="IPR017925">
    <property type="entry name" value="DHFR_CS"/>
</dbReference>
<keyword evidence="6" id="KW-0560">Oxidoreductase</keyword>
<evidence type="ECO:0000259" key="10">
    <source>
        <dbReference type="PROSITE" id="PS51330"/>
    </source>
</evidence>
<dbReference type="EC" id="1.5.1.3" evidence="3"/>
<dbReference type="InterPro" id="IPR001796">
    <property type="entry name" value="DHFR_dom"/>
</dbReference>
<dbReference type="CDD" id="cd00209">
    <property type="entry name" value="DHFR"/>
    <property type="match status" value="1"/>
</dbReference>